<sequence>MIGDQQRQRTVAALRRLETDGGYPDVEGGPPTLGGTLSALKSLALLGERAPDPDAVHAWLIAAIDPATGTWPDPAGAPSVLATAAGLLGLREIGATGSLDRWLAPGLRTMSARAATREEHFMTIAVADECGVAADLSRSVAYFRSLAAPDQTFGTDPLTNAIAASALLRAGQELPDPAAVTRLLLAAQSSDGAFADDLWTSYCTMRALVLLDVAPGPGLAGWVLRAACPEGGFGTGSALATGTTYQSLSVLDWIAAPMLAAARAGDQEATERHLRAGADPDLRDLCGWTPLAAAAVRGQAAAVRRLLDAGADPDLRVPRADALPIFWAGQSGSLDTVRELLTARPAHLFATSAVNGHTVLLQAVFFGTERHRDLAAWLIAHAAEVLGIPERDADHRQATRRRLLAACNVRGYTATTMSALWHNPEMSALLAEVDDTTPAERDDYYRWLLATIAPPPPDDLAAQRATDDLIERIEQAFAAPAGAFDVTALLADVTAAVTAPGFDINRRGGPLGQTPIVVAVTGVDPDAETAAGRQRLTALLLRYGADPDLPERHPMAVDAVIRAAVLNHFECLREIAGYMGPLAFAAALNEPPAINGQTALDDTVHRALTAPPDSLDRHLEQIRWAIEHGARTDIADLTGVTVADRARLAVGDEIMGGNATRVLQALGITADEPALVAS</sequence>
<keyword evidence="2 3" id="KW-0040">ANK repeat</keyword>
<dbReference type="AlphaFoldDB" id="A0A8J3C0E3"/>
<gene>
    <name evidence="4" type="ORF">GCM10012284_37660</name>
</gene>
<reference evidence="4" key="2">
    <citation type="submission" date="2020-09" db="EMBL/GenBank/DDBJ databases">
        <authorList>
            <person name="Sun Q."/>
            <person name="Zhou Y."/>
        </authorList>
    </citation>
    <scope>NUCLEOTIDE SEQUENCE</scope>
    <source>
        <strain evidence="4">CGMCC 4.7299</strain>
    </source>
</reference>
<dbReference type="SUPFAM" id="SSF48403">
    <property type="entry name" value="Ankyrin repeat"/>
    <property type="match status" value="1"/>
</dbReference>
<dbReference type="Gene3D" id="1.25.40.20">
    <property type="entry name" value="Ankyrin repeat-containing domain"/>
    <property type="match status" value="3"/>
</dbReference>
<dbReference type="SMART" id="SM00248">
    <property type="entry name" value="ANK"/>
    <property type="match status" value="5"/>
</dbReference>
<feature type="repeat" description="ANK" evidence="3">
    <location>
        <begin position="286"/>
        <end position="318"/>
    </location>
</feature>
<evidence type="ECO:0000256" key="1">
    <source>
        <dbReference type="ARBA" id="ARBA00022737"/>
    </source>
</evidence>
<dbReference type="InterPro" id="IPR050745">
    <property type="entry name" value="Multifunctional_regulatory"/>
</dbReference>
<evidence type="ECO:0000313" key="4">
    <source>
        <dbReference type="EMBL" id="GGK99720.1"/>
    </source>
</evidence>
<dbReference type="InterPro" id="IPR036770">
    <property type="entry name" value="Ankyrin_rpt-contain_sf"/>
</dbReference>
<dbReference type="SUPFAM" id="SSF48239">
    <property type="entry name" value="Terpenoid cyclases/Protein prenyltransferases"/>
    <property type="match status" value="2"/>
</dbReference>
<reference evidence="4" key="1">
    <citation type="journal article" date="2014" name="Int. J. Syst. Evol. Microbiol.">
        <title>Complete genome sequence of Corynebacterium casei LMG S-19264T (=DSM 44701T), isolated from a smear-ripened cheese.</title>
        <authorList>
            <consortium name="US DOE Joint Genome Institute (JGI-PGF)"/>
            <person name="Walter F."/>
            <person name="Albersmeier A."/>
            <person name="Kalinowski J."/>
            <person name="Ruckert C."/>
        </authorList>
    </citation>
    <scope>NUCLEOTIDE SEQUENCE</scope>
    <source>
        <strain evidence="4">CGMCC 4.7299</strain>
    </source>
</reference>
<protein>
    <recommendedName>
        <fullName evidence="6">Ankyrin repeat-containing protein</fullName>
    </recommendedName>
</protein>
<keyword evidence="5" id="KW-1185">Reference proteome</keyword>
<keyword evidence="1" id="KW-0677">Repeat</keyword>
<dbReference type="Pfam" id="PF12796">
    <property type="entry name" value="Ank_2"/>
    <property type="match status" value="1"/>
</dbReference>
<dbReference type="EMBL" id="BMMX01000017">
    <property type="protein sequence ID" value="GGK99720.1"/>
    <property type="molecule type" value="Genomic_DNA"/>
</dbReference>
<accession>A0A8J3C0E3</accession>
<evidence type="ECO:0008006" key="6">
    <source>
        <dbReference type="Google" id="ProtNLM"/>
    </source>
</evidence>
<dbReference type="PANTHER" id="PTHR24189:SF50">
    <property type="entry name" value="ANKYRIN REPEAT AND SOCS BOX PROTEIN 2"/>
    <property type="match status" value="1"/>
</dbReference>
<dbReference type="InterPro" id="IPR008930">
    <property type="entry name" value="Terpenoid_cyclase/PrenylTrfase"/>
</dbReference>
<comment type="caution">
    <text evidence="4">The sequence shown here is derived from an EMBL/GenBank/DDBJ whole genome shotgun (WGS) entry which is preliminary data.</text>
</comment>
<dbReference type="PROSITE" id="PS50088">
    <property type="entry name" value="ANK_REPEAT"/>
    <property type="match status" value="1"/>
</dbReference>
<dbReference type="PROSITE" id="PS50297">
    <property type="entry name" value="ANK_REP_REGION"/>
    <property type="match status" value="1"/>
</dbReference>
<dbReference type="RefSeq" id="WP_189080552.1">
    <property type="nucleotide sequence ID" value="NZ_BMMX01000017.1"/>
</dbReference>
<dbReference type="PANTHER" id="PTHR24189">
    <property type="entry name" value="MYOTROPHIN"/>
    <property type="match status" value="1"/>
</dbReference>
<evidence type="ECO:0000256" key="3">
    <source>
        <dbReference type="PROSITE-ProRule" id="PRU00023"/>
    </source>
</evidence>
<dbReference type="Proteomes" id="UP000656042">
    <property type="component" value="Unassembled WGS sequence"/>
</dbReference>
<evidence type="ECO:0000256" key="2">
    <source>
        <dbReference type="ARBA" id="ARBA00023043"/>
    </source>
</evidence>
<name>A0A8J3C0E3_9ACTN</name>
<evidence type="ECO:0000313" key="5">
    <source>
        <dbReference type="Proteomes" id="UP000656042"/>
    </source>
</evidence>
<organism evidence="4 5">
    <name type="scientific">Mangrovihabitans endophyticus</name>
    <dbReference type="NCBI Taxonomy" id="1751298"/>
    <lineage>
        <taxon>Bacteria</taxon>
        <taxon>Bacillati</taxon>
        <taxon>Actinomycetota</taxon>
        <taxon>Actinomycetes</taxon>
        <taxon>Micromonosporales</taxon>
        <taxon>Micromonosporaceae</taxon>
        <taxon>Mangrovihabitans</taxon>
    </lineage>
</organism>
<dbReference type="InterPro" id="IPR002110">
    <property type="entry name" value="Ankyrin_rpt"/>
</dbReference>
<dbReference type="Gene3D" id="1.50.10.20">
    <property type="match status" value="1"/>
</dbReference>
<proteinExistence type="predicted"/>